<dbReference type="RefSeq" id="WP_150988648.1">
    <property type="nucleotide sequence ID" value="NZ_CP062803.1"/>
</dbReference>
<evidence type="ECO:0000313" key="2">
    <source>
        <dbReference type="Proteomes" id="UP000397656"/>
    </source>
</evidence>
<dbReference type="Proteomes" id="UP000397656">
    <property type="component" value="Chromosome 1"/>
</dbReference>
<evidence type="ECO:0000313" key="1">
    <source>
        <dbReference type="EMBL" id="QOT77226.1"/>
    </source>
</evidence>
<accession>A0A643FPT7</accession>
<protein>
    <submittedName>
        <fullName evidence="1">Uncharacterized protein</fullName>
    </submittedName>
</protein>
<gene>
    <name evidence="1" type="ORF">F7R26_003855</name>
</gene>
<dbReference type="PROSITE" id="PS51257">
    <property type="entry name" value="PROKAR_LIPOPROTEIN"/>
    <property type="match status" value="1"/>
</dbReference>
<sequence length="107" mass="11118">MRRILPLIAALSVVLAACVHAVPAGRSIALTGTVMVKGSALFQQPVLVTADGEAWVLEKFPVGEAEALRGQKVGVSGTVLRANQPGTWAPAIRVERIEAVPDGAPAR</sequence>
<name>A0A643FPT7_9BURK</name>
<organism evidence="1 2">
    <name type="scientific">Cupriavidus basilensis</name>
    <dbReference type="NCBI Taxonomy" id="68895"/>
    <lineage>
        <taxon>Bacteria</taxon>
        <taxon>Pseudomonadati</taxon>
        <taxon>Pseudomonadota</taxon>
        <taxon>Betaproteobacteria</taxon>
        <taxon>Burkholderiales</taxon>
        <taxon>Burkholderiaceae</taxon>
        <taxon>Cupriavidus</taxon>
    </lineage>
</organism>
<dbReference type="AlphaFoldDB" id="A0A643FPT7"/>
<reference evidence="1 2" key="1">
    <citation type="submission" date="2020-10" db="EMBL/GenBank/DDBJ databases">
        <title>Complete genome sequence of Cupriavidus basilensis CCUG 49340T.</title>
        <authorList>
            <person name="Salva-Serra F."/>
            <person name="Donoso R.A."/>
            <person name="Cho K.H."/>
            <person name="Yoo J.A."/>
            <person name="Lee K."/>
            <person name="Yoon S.-H."/>
            <person name="Perez-Pantoja D."/>
            <person name="Moore E.R.B."/>
        </authorList>
    </citation>
    <scope>NUCLEOTIDE SEQUENCE [LARGE SCALE GENOMIC DNA]</scope>
    <source>
        <strain evidence="2">CCUG 49340</strain>
    </source>
</reference>
<proteinExistence type="predicted"/>
<dbReference type="GeneID" id="98400024"/>
<dbReference type="EMBL" id="CP062803">
    <property type="protein sequence ID" value="QOT77226.1"/>
    <property type="molecule type" value="Genomic_DNA"/>
</dbReference>